<evidence type="ECO:0000313" key="2">
    <source>
        <dbReference type="Proteomes" id="UP000828390"/>
    </source>
</evidence>
<comment type="caution">
    <text evidence="1">The sequence shown here is derived from an EMBL/GenBank/DDBJ whole genome shotgun (WGS) entry which is preliminary data.</text>
</comment>
<reference evidence="1" key="1">
    <citation type="journal article" date="2019" name="bioRxiv">
        <title>The Genome of the Zebra Mussel, Dreissena polymorpha: A Resource for Invasive Species Research.</title>
        <authorList>
            <person name="McCartney M.A."/>
            <person name="Auch B."/>
            <person name="Kono T."/>
            <person name="Mallez S."/>
            <person name="Zhang Y."/>
            <person name="Obille A."/>
            <person name="Becker A."/>
            <person name="Abrahante J.E."/>
            <person name="Garbe J."/>
            <person name="Badalamenti J.P."/>
            <person name="Herman A."/>
            <person name="Mangelson H."/>
            <person name="Liachko I."/>
            <person name="Sullivan S."/>
            <person name="Sone E.D."/>
            <person name="Koren S."/>
            <person name="Silverstein K.A.T."/>
            <person name="Beckman K.B."/>
            <person name="Gohl D.M."/>
        </authorList>
    </citation>
    <scope>NUCLEOTIDE SEQUENCE</scope>
    <source>
        <strain evidence="1">Duluth1</strain>
        <tissue evidence="1">Whole animal</tissue>
    </source>
</reference>
<keyword evidence="2" id="KW-1185">Reference proteome</keyword>
<proteinExistence type="predicted"/>
<evidence type="ECO:0000313" key="1">
    <source>
        <dbReference type="EMBL" id="KAH3736534.1"/>
    </source>
</evidence>
<dbReference type="AlphaFoldDB" id="A0A9D4D275"/>
<protein>
    <submittedName>
        <fullName evidence="1">Uncharacterized protein</fullName>
    </submittedName>
</protein>
<reference evidence="1" key="2">
    <citation type="submission" date="2020-11" db="EMBL/GenBank/DDBJ databases">
        <authorList>
            <person name="McCartney M.A."/>
            <person name="Auch B."/>
            <person name="Kono T."/>
            <person name="Mallez S."/>
            <person name="Becker A."/>
            <person name="Gohl D.M."/>
            <person name="Silverstein K.A.T."/>
            <person name="Koren S."/>
            <person name="Bechman K.B."/>
            <person name="Herman A."/>
            <person name="Abrahante J.E."/>
            <person name="Garbe J."/>
        </authorList>
    </citation>
    <scope>NUCLEOTIDE SEQUENCE</scope>
    <source>
        <strain evidence="1">Duluth1</strain>
        <tissue evidence="1">Whole animal</tissue>
    </source>
</reference>
<dbReference type="Proteomes" id="UP000828390">
    <property type="component" value="Unassembled WGS sequence"/>
</dbReference>
<accession>A0A9D4D275</accession>
<organism evidence="1 2">
    <name type="scientific">Dreissena polymorpha</name>
    <name type="common">Zebra mussel</name>
    <name type="synonym">Mytilus polymorpha</name>
    <dbReference type="NCBI Taxonomy" id="45954"/>
    <lineage>
        <taxon>Eukaryota</taxon>
        <taxon>Metazoa</taxon>
        <taxon>Spiralia</taxon>
        <taxon>Lophotrochozoa</taxon>
        <taxon>Mollusca</taxon>
        <taxon>Bivalvia</taxon>
        <taxon>Autobranchia</taxon>
        <taxon>Heteroconchia</taxon>
        <taxon>Euheterodonta</taxon>
        <taxon>Imparidentia</taxon>
        <taxon>Neoheterodontei</taxon>
        <taxon>Myida</taxon>
        <taxon>Dreissenoidea</taxon>
        <taxon>Dreissenidae</taxon>
        <taxon>Dreissena</taxon>
    </lineage>
</organism>
<gene>
    <name evidence="1" type="ORF">DPMN_043105</name>
</gene>
<dbReference type="EMBL" id="JAIWYP010000011">
    <property type="protein sequence ID" value="KAH3736534.1"/>
    <property type="molecule type" value="Genomic_DNA"/>
</dbReference>
<name>A0A9D4D275_DREPO</name>
<sequence length="80" mass="9543">MKWNSPLYVNVIDYENAFAIVKREILYYCNTARKEHQHIRKSYKGNTSRVFHVLVYAFEMRSVVRHSCLLSPALFMLVMD</sequence>